<dbReference type="EMBL" id="NJEU01001549">
    <property type="protein sequence ID" value="PHH64710.1"/>
    <property type="molecule type" value="Genomic_DNA"/>
</dbReference>
<feature type="compositionally biased region" description="Basic and acidic residues" evidence="1">
    <location>
        <begin position="209"/>
        <end position="221"/>
    </location>
</feature>
<keyword evidence="4" id="KW-1185">Reference proteome</keyword>
<feature type="region of interest" description="Disordered" evidence="1">
    <location>
        <begin position="127"/>
        <end position="197"/>
    </location>
</feature>
<dbReference type="OrthoDB" id="5226662at2759"/>
<proteinExistence type="predicted"/>
<gene>
    <name evidence="3" type="ORF">CDD82_1734</name>
</gene>
<evidence type="ECO:0000256" key="1">
    <source>
        <dbReference type="SAM" id="MobiDB-lite"/>
    </source>
</evidence>
<protein>
    <recommendedName>
        <fullName evidence="2">DUF8035 domain-containing protein</fullName>
    </recommendedName>
</protein>
<evidence type="ECO:0000259" key="2">
    <source>
        <dbReference type="Pfam" id="PF26118"/>
    </source>
</evidence>
<feature type="domain" description="DUF8035" evidence="2">
    <location>
        <begin position="75"/>
        <end position="128"/>
    </location>
</feature>
<feature type="compositionally biased region" description="Polar residues" evidence="1">
    <location>
        <begin position="131"/>
        <end position="146"/>
    </location>
</feature>
<feature type="region of interest" description="Disordered" evidence="1">
    <location>
        <begin position="209"/>
        <end position="328"/>
    </location>
</feature>
<dbReference type="AlphaFoldDB" id="A0A2C5YB69"/>
<comment type="caution">
    <text evidence="3">The sequence shown here is derived from an EMBL/GenBank/DDBJ whole genome shotgun (WGS) entry which is preliminary data.</text>
</comment>
<dbReference type="Pfam" id="PF26118">
    <property type="entry name" value="DUF8035"/>
    <property type="match status" value="1"/>
</dbReference>
<evidence type="ECO:0000313" key="4">
    <source>
        <dbReference type="Proteomes" id="UP000224854"/>
    </source>
</evidence>
<accession>A0A2C5YB69</accession>
<name>A0A2C5YB69_9HYPO</name>
<sequence length="350" mass="38620">MAPPPPPPGFDNSQSQSRLGKSPHANIATRANSSSIPPPSSWPNRNLSRSQTHPAGKGSSRLAPDRYGNEIPLNAKWTKISRELVSLEVLERAGVRYEARPDFVAVLGQLTPSEMAQLARQSALCRAARLDSSSPPKQSGRQQSWRPRTDSSTSYTSTDDDGDKHGQKESQMSKNDKYPYIVSPPEPMSSSSTVMPKPILKNRNENHVRFDPEPHEIDKPTAHAAQSSQAGRQDRKDRIKGSGTVSGTSSTHHNHHHNNSNHHHHHHSQKPPPQQQRRAPRQHTQQQQPPARHRDKEKARGDEGDAQRPQPRERRTDRSKKRWGETIGAVGIGGAAASLLGVLVEAAGTK</sequence>
<feature type="region of interest" description="Disordered" evidence="1">
    <location>
        <begin position="1"/>
        <end position="74"/>
    </location>
</feature>
<feature type="compositionally biased region" description="Basic and acidic residues" evidence="1">
    <location>
        <begin position="292"/>
        <end position="316"/>
    </location>
</feature>
<evidence type="ECO:0000313" key="3">
    <source>
        <dbReference type="EMBL" id="PHH64710.1"/>
    </source>
</evidence>
<dbReference type="InterPro" id="IPR058348">
    <property type="entry name" value="DUF8035"/>
</dbReference>
<feature type="compositionally biased region" description="Basic residues" evidence="1">
    <location>
        <begin position="252"/>
        <end position="269"/>
    </location>
</feature>
<dbReference type="PANTHER" id="PTHR42081">
    <property type="entry name" value="ZINC FINGER PROTEIN DHHC DOMAIN CONTAINING PROTEIN"/>
    <property type="match status" value="1"/>
</dbReference>
<dbReference type="Proteomes" id="UP000224854">
    <property type="component" value="Unassembled WGS sequence"/>
</dbReference>
<organism evidence="3 4">
    <name type="scientific">Ophiocordyceps australis</name>
    <dbReference type="NCBI Taxonomy" id="1399860"/>
    <lineage>
        <taxon>Eukaryota</taxon>
        <taxon>Fungi</taxon>
        <taxon>Dikarya</taxon>
        <taxon>Ascomycota</taxon>
        <taxon>Pezizomycotina</taxon>
        <taxon>Sordariomycetes</taxon>
        <taxon>Hypocreomycetidae</taxon>
        <taxon>Hypocreales</taxon>
        <taxon>Ophiocordycipitaceae</taxon>
        <taxon>Ophiocordyceps</taxon>
    </lineage>
</organism>
<feature type="compositionally biased region" description="Polar residues" evidence="1">
    <location>
        <begin position="44"/>
        <end position="53"/>
    </location>
</feature>
<dbReference type="PANTHER" id="PTHR42081:SF2">
    <property type="entry name" value="NIPPED-B-LIKE PROTEIN B"/>
    <property type="match status" value="1"/>
</dbReference>
<reference evidence="3 4" key="1">
    <citation type="submission" date="2017-06" db="EMBL/GenBank/DDBJ databases">
        <title>Ant-infecting Ophiocordyceps genomes reveal a high diversity of potential behavioral manipulation genes and a possible major role for enterotoxins.</title>
        <authorList>
            <person name="De Bekker C."/>
            <person name="Evans H.C."/>
            <person name="Brachmann A."/>
            <person name="Hughes D.P."/>
        </authorList>
    </citation>
    <scope>NUCLEOTIDE SEQUENCE [LARGE SCALE GENOMIC DNA]</scope>
    <source>
        <strain evidence="3 4">1348a</strain>
    </source>
</reference>